<dbReference type="InterPro" id="IPR003439">
    <property type="entry name" value="ABC_transporter-like_ATP-bd"/>
</dbReference>
<dbReference type="GO" id="GO:0005524">
    <property type="term" value="F:ATP binding"/>
    <property type="evidence" value="ECO:0007669"/>
    <property type="project" value="UniProtKB-KW"/>
</dbReference>
<proteinExistence type="predicted"/>
<dbReference type="PROSITE" id="PS00211">
    <property type="entry name" value="ABC_TRANSPORTER_1"/>
    <property type="match status" value="1"/>
</dbReference>
<dbReference type="Gene3D" id="1.20.1560.10">
    <property type="entry name" value="ABC transporter type 1, transmembrane domain"/>
    <property type="match status" value="1"/>
</dbReference>
<feature type="transmembrane region" description="Helical" evidence="7">
    <location>
        <begin position="254"/>
        <end position="273"/>
    </location>
</feature>
<dbReference type="GO" id="GO:0016887">
    <property type="term" value="F:ATP hydrolysis activity"/>
    <property type="evidence" value="ECO:0007669"/>
    <property type="project" value="InterPro"/>
</dbReference>
<dbReference type="EMBL" id="VXKB01000004">
    <property type="protein sequence ID" value="KAA8714207.1"/>
    <property type="molecule type" value="Genomic_DNA"/>
</dbReference>
<dbReference type="GO" id="GO:0140359">
    <property type="term" value="F:ABC-type transporter activity"/>
    <property type="evidence" value="ECO:0007669"/>
    <property type="project" value="InterPro"/>
</dbReference>
<feature type="transmembrane region" description="Helical" evidence="7">
    <location>
        <begin position="43"/>
        <end position="68"/>
    </location>
</feature>
<organism evidence="10 11">
    <name type="scientific">Morganella psychrotolerans</name>
    <dbReference type="NCBI Taxonomy" id="368603"/>
    <lineage>
        <taxon>Bacteria</taxon>
        <taxon>Pseudomonadati</taxon>
        <taxon>Pseudomonadota</taxon>
        <taxon>Gammaproteobacteria</taxon>
        <taxon>Enterobacterales</taxon>
        <taxon>Morganellaceae</taxon>
        <taxon>Morganella</taxon>
    </lineage>
</organism>
<accession>A0A5M9R1S1</accession>
<evidence type="ECO:0000259" key="9">
    <source>
        <dbReference type="PROSITE" id="PS50929"/>
    </source>
</evidence>
<dbReference type="Pfam" id="PF00005">
    <property type="entry name" value="ABC_tran"/>
    <property type="match status" value="1"/>
</dbReference>
<dbReference type="InterPro" id="IPR036640">
    <property type="entry name" value="ABC1_TM_sf"/>
</dbReference>
<dbReference type="InterPro" id="IPR017871">
    <property type="entry name" value="ABC_transporter-like_CS"/>
</dbReference>
<evidence type="ECO:0000259" key="8">
    <source>
        <dbReference type="PROSITE" id="PS50893"/>
    </source>
</evidence>
<evidence type="ECO:0000313" key="11">
    <source>
        <dbReference type="Proteomes" id="UP000322181"/>
    </source>
</evidence>
<dbReference type="SUPFAM" id="SSF52540">
    <property type="entry name" value="P-loop containing nucleoside triphosphate hydrolases"/>
    <property type="match status" value="1"/>
</dbReference>
<dbReference type="PANTHER" id="PTHR24221:SF654">
    <property type="entry name" value="ATP-BINDING CASSETTE SUB-FAMILY B MEMBER 6"/>
    <property type="match status" value="1"/>
</dbReference>
<keyword evidence="4 10" id="KW-0067">ATP-binding</keyword>
<keyword evidence="6 7" id="KW-0472">Membrane</keyword>
<evidence type="ECO:0000256" key="5">
    <source>
        <dbReference type="ARBA" id="ARBA00022989"/>
    </source>
</evidence>
<sequence>MMSCWRNARLTGTLRGSRRFLMKANLLKTNPLINLIFSMKGTVLLMILSAVLDGICGLLLIPVILTWQHDPTPALWQLGIATVITLLVQYIALQRGFFAGSNLMHRLTKALVSHIPRRLSRDNHAQGLLSGAVMQAMGIPAHLLAPLVGTIVMPLTIIIGLLFYHPGLAALFAATAFILIAALRLSAVRLNRAETQLISARADAAQALGDFARHQALLRKSGQMSDAAQQLEQTLYAQQQSQVQVLRRSLPYHLLFSLLIQLLFIVVLVWGALQVSGGTVALNGWLAVMILIARFIEPLHQLSHIDQALRQAGTALNAINRELTGKTRHSPAQSRSPSTLIITADNLNLVSDEGKPLLHDVSFACPENRLTVITGSSGAGKTTLLHLLARTADPQSGVVSYGDMPVTMLSETVLASVRQLVTQSSHLLRGTLRWSLLQGATQPDDEAVIAQLHSLGLTVTAAQLDEDTGEQGDCFAGGQKQRLCLARALLAKPSVLLLDEPTASLDVLSRKRVIDTLAEWPGTRIIVTHSSELARRADHLIVMAEGQICAQGLPADVAAQSDWFARFCTGQTENSEN</sequence>
<dbReference type="AlphaFoldDB" id="A0A5M9R1S1"/>
<dbReference type="PANTHER" id="PTHR24221">
    <property type="entry name" value="ATP-BINDING CASSETTE SUB-FAMILY B"/>
    <property type="match status" value="1"/>
</dbReference>
<evidence type="ECO:0000256" key="4">
    <source>
        <dbReference type="ARBA" id="ARBA00022840"/>
    </source>
</evidence>
<dbReference type="InterPro" id="IPR039421">
    <property type="entry name" value="Type_1_exporter"/>
</dbReference>
<comment type="caution">
    <text evidence="10">The sequence shown here is derived from an EMBL/GenBank/DDBJ whole genome shotgun (WGS) entry which is preliminary data.</text>
</comment>
<dbReference type="Gene3D" id="3.40.50.300">
    <property type="entry name" value="P-loop containing nucleotide triphosphate hydrolases"/>
    <property type="match status" value="1"/>
</dbReference>
<protein>
    <submittedName>
        <fullName evidence="10">ABC transporter ATP-binding protein</fullName>
    </submittedName>
</protein>
<dbReference type="PROSITE" id="PS50929">
    <property type="entry name" value="ABC_TM1F"/>
    <property type="match status" value="1"/>
</dbReference>
<dbReference type="OrthoDB" id="9806127at2"/>
<keyword evidence="5 7" id="KW-1133">Transmembrane helix</keyword>
<gene>
    <name evidence="10" type="ORF">F4V73_14180</name>
</gene>
<dbReference type="SUPFAM" id="SSF90123">
    <property type="entry name" value="ABC transporter transmembrane region"/>
    <property type="match status" value="1"/>
</dbReference>
<dbReference type="SMART" id="SM00382">
    <property type="entry name" value="AAA"/>
    <property type="match status" value="1"/>
</dbReference>
<feature type="domain" description="ABC transmembrane type-1" evidence="9">
    <location>
        <begin position="43"/>
        <end position="303"/>
    </location>
</feature>
<dbReference type="InterPro" id="IPR003593">
    <property type="entry name" value="AAA+_ATPase"/>
</dbReference>
<feature type="transmembrane region" description="Helical" evidence="7">
    <location>
        <begin position="143"/>
        <end position="163"/>
    </location>
</feature>
<keyword evidence="2 7" id="KW-0812">Transmembrane</keyword>
<feature type="transmembrane region" description="Helical" evidence="7">
    <location>
        <begin position="74"/>
        <end position="93"/>
    </location>
</feature>
<evidence type="ECO:0000256" key="1">
    <source>
        <dbReference type="ARBA" id="ARBA00004651"/>
    </source>
</evidence>
<evidence type="ECO:0000256" key="2">
    <source>
        <dbReference type="ARBA" id="ARBA00022692"/>
    </source>
</evidence>
<dbReference type="GO" id="GO:0034040">
    <property type="term" value="F:ATPase-coupled lipid transmembrane transporter activity"/>
    <property type="evidence" value="ECO:0007669"/>
    <property type="project" value="TreeGrafter"/>
</dbReference>
<evidence type="ECO:0000256" key="6">
    <source>
        <dbReference type="ARBA" id="ARBA00023136"/>
    </source>
</evidence>
<dbReference type="CDD" id="cd03228">
    <property type="entry name" value="ABCC_MRP_Like"/>
    <property type="match status" value="1"/>
</dbReference>
<dbReference type="PROSITE" id="PS50893">
    <property type="entry name" value="ABC_TRANSPORTER_2"/>
    <property type="match status" value="1"/>
</dbReference>
<comment type="subcellular location">
    <subcellularLocation>
        <location evidence="1">Cell membrane</location>
        <topology evidence="1">Multi-pass membrane protein</topology>
    </subcellularLocation>
</comment>
<evidence type="ECO:0000256" key="3">
    <source>
        <dbReference type="ARBA" id="ARBA00022741"/>
    </source>
</evidence>
<dbReference type="InterPro" id="IPR011527">
    <property type="entry name" value="ABC1_TM_dom"/>
</dbReference>
<dbReference type="Proteomes" id="UP000322181">
    <property type="component" value="Unassembled WGS sequence"/>
</dbReference>
<feature type="transmembrane region" description="Helical" evidence="7">
    <location>
        <begin position="169"/>
        <end position="187"/>
    </location>
</feature>
<dbReference type="GO" id="GO:0005886">
    <property type="term" value="C:plasma membrane"/>
    <property type="evidence" value="ECO:0007669"/>
    <property type="project" value="UniProtKB-SubCell"/>
</dbReference>
<reference evidence="10 11" key="1">
    <citation type="submission" date="2019-09" db="EMBL/GenBank/DDBJ databases">
        <title>Draft genome sequence of various Type strains from the CCUG.</title>
        <authorList>
            <person name="Pineiro-Iglesias B."/>
            <person name="Tunovic T."/>
            <person name="Unosson C."/>
            <person name="Inganas E."/>
            <person name="Ohlen M."/>
            <person name="Cardew S."/>
            <person name="Jensie-Markopoulos S."/>
            <person name="Salva-Serra F."/>
            <person name="Jaen-Luchoro D."/>
            <person name="Karlsson R."/>
            <person name="Svensson-Stadler L."/>
            <person name="Chun J."/>
            <person name="Moore E."/>
        </authorList>
    </citation>
    <scope>NUCLEOTIDE SEQUENCE [LARGE SCALE GENOMIC DNA]</scope>
    <source>
        <strain evidence="10 11">CCUG 53682T</strain>
    </source>
</reference>
<dbReference type="InterPro" id="IPR027417">
    <property type="entry name" value="P-loop_NTPase"/>
</dbReference>
<evidence type="ECO:0000256" key="7">
    <source>
        <dbReference type="SAM" id="Phobius"/>
    </source>
</evidence>
<feature type="domain" description="ABC transporter" evidence="8">
    <location>
        <begin position="342"/>
        <end position="570"/>
    </location>
</feature>
<keyword evidence="3" id="KW-0547">Nucleotide-binding</keyword>
<name>A0A5M9R1S1_9GAMM</name>
<evidence type="ECO:0000313" key="10">
    <source>
        <dbReference type="EMBL" id="KAA8714207.1"/>
    </source>
</evidence>